<comment type="caution">
    <text evidence="3">The sequence shown here is derived from an EMBL/GenBank/DDBJ whole genome shotgun (WGS) entry which is preliminary data.</text>
</comment>
<dbReference type="AlphaFoldDB" id="A0A2W5KK85"/>
<keyword evidence="1" id="KW-1133">Transmembrane helix</keyword>
<proteinExistence type="predicted"/>
<feature type="transmembrane region" description="Helical" evidence="1">
    <location>
        <begin position="12"/>
        <end position="30"/>
    </location>
</feature>
<dbReference type="PROSITE" id="PS51257">
    <property type="entry name" value="PROKAR_LIPOPROTEIN"/>
    <property type="match status" value="1"/>
</dbReference>
<dbReference type="InterPro" id="IPR043128">
    <property type="entry name" value="Rev_trsase/Diguanyl_cyclase"/>
</dbReference>
<sequence length="734" mass="80395">MHAGDRSLVTPRNLLLVGALAAACMALRLVQVPAAGMPASSLLYLQAGLLLTIAMFDASRRVLAVCIGATALVWMAQVWPVYGARALIGIPLYTLHFLIALAGARLAGWPRRDPAPIGTDDILRFVGAGLLLLPSISAAAAVLLPHWAFGTPAAELPMRLAQGAVATHLGILVLTLPAAFWLTESADAPRLSPGTVLPTLGFLALGFVLGRWQGTAFGESLGEWMLDYRLLAAAALAWCVMRFPARWSMPAIAGTMLILAYAVAERAGATPHPLEPVLLGLELVVLEVLLLVLHAVTRDGRLMRERLIEEAGNDSLTGLPNLKALRTRVSEDDGTDEELGYLVVDNADRLLAGLGLNAHTALMRAVAERLSERVQPYYVTSAQFVLMRRRDDHRHPDWQQVLQRLESFDFEWNGIRYRVVPYVGHARIRNSRASGLDAAIIAASQAAFQARSLREVMPIREGDTARMQDVAAAQRKKLDEASSTLASLRTGEVALYFQPMRRIGESEQMPVSAGEVVCRLRTPDGEWVSPARFTHELESAGRLVELDRAVIRELFRWIRVHRQQLGHLRHIGVNLTGQSLTSPGFVRELQTLMSNPPLPPDVFCFEITESAAISDLELSRRCLNELRTLGCHVAIDDFGTGVQSFERLKQLPFDLLKIDGSFVRNALHIDSDYQLVRASVTIAHAFGAEAVAEYVESPAILACMKELGVEWVQGNLFGKAAPIEWLTRSGPWPT</sequence>
<feature type="transmembrane region" description="Helical" evidence="1">
    <location>
        <begin position="160"/>
        <end position="182"/>
    </location>
</feature>
<evidence type="ECO:0000313" key="3">
    <source>
        <dbReference type="EMBL" id="PZQ16449.1"/>
    </source>
</evidence>
<dbReference type="CDD" id="cd01948">
    <property type="entry name" value="EAL"/>
    <property type="match status" value="1"/>
</dbReference>
<feature type="transmembrane region" description="Helical" evidence="1">
    <location>
        <begin position="194"/>
        <end position="212"/>
    </location>
</feature>
<feature type="transmembrane region" description="Helical" evidence="1">
    <location>
        <begin position="276"/>
        <end position="296"/>
    </location>
</feature>
<dbReference type="Gene3D" id="3.20.20.450">
    <property type="entry name" value="EAL domain"/>
    <property type="match status" value="1"/>
</dbReference>
<evidence type="ECO:0000259" key="2">
    <source>
        <dbReference type="PROSITE" id="PS50883"/>
    </source>
</evidence>
<evidence type="ECO:0000256" key="1">
    <source>
        <dbReference type="SAM" id="Phobius"/>
    </source>
</evidence>
<protein>
    <recommendedName>
        <fullName evidence="2">EAL domain-containing protein</fullName>
    </recommendedName>
</protein>
<dbReference type="InterPro" id="IPR050706">
    <property type="entry name" value="Cyclic-di-GMP_PDE-like"/>
</dbReference>
<feature type="transmembrane region" description="Helical" evidence="1">
    <location>
        <begin position="36"/>
        <end position="55"/>
    </location>
</feature>
<keyword evidence="1" id="KW-0472">Membrane</keyword>
<dbReference type="Gene3D" id="3.30.70.270">
    <property type="match status" value="1"/>
</dbReference>
<dbReference type="SMART" id="SM00052">
    <property type="entry name" value="EAL"/>
    <property type="match status" value="1"/>
</dbReference>
<feature type="transmembrane region" description="Helical" evidence="1">
    <location>
        <begin position="247"/>
        <end position="264"/>
    </location>
</feature>
<keyword evidence="1" id="KW-0812">Transmembrane</keyword>
<dbReference type="PROSITE" id="PS50883">
    <property type="entry name" value="EAL"/>
    <property type="match status" value="1"/>
</dbReference>
<dbReference type="GO" id="GO:0071111">
    <property type="term" value="F:cyclic-guanylate-specific phosphodiesterase activity"/>
    <property type="evidence" value="ECO:0007669"/>
    <property type="project" value="InterPro"/>
</dbReference>
<evidence type="ECO:0000313" key="4">
    <source>
        <dbReference type="Proteomes" id="UP000249046"/>
    </source>
</evidence>
<dbReference type="InterPro" id="IPR035919">
    <property type="entry name" value="EAL_sf"/>
</dbReference>
<feature type="domain" description="EAL" evidence="2">
    <location>
        <begin position="477"/>
        <end position="734"/>
    </location>
</feature>
<feature type="transmembrane region" description="Helical" evidence="1">
    <location>
        <begin position="62"/>
        <end position="80"/>
    </location>
</feature>
<dbReference type="EMBL" id="QFPO01000005">
    <property type="protein sequence ID" value="PZQ16449.1"/>
    <property type="molecule type" value="Genomic_DNA"/>
</dbReference>
<dbReference type="PANTHER" id="PTHR33121">
    <property type="entry name" value="CYCLIC DI-GMP PHOSPHODIESTERASE PDEF"/>
    <property type="match status" value="1"/>
</dbReference>
<accession>A0A2W5KK85</accession>
<dbReference type="SUPFAM" id="SSF141868">
    <property type="entry name" value="EAL domain-like"/>
    <property type="match status" value="1"/>
</dbReference>
<dbReference type="InterPro" id="IPR001633">
    <property type="entry name" value="EAL_dom"/>
</dbReference>
<organism evidence="3 4">
    <name type="scientific">Rhodanobacter denitrificans</name>
    <dbReference type="NCBI Taxonomy" id="666685"/>
    <lineage>
        <taxon>Bacteria</taxon>
        <taxon>Pseudomonadati</taxon>
        <taxon>Pseudomonadota</taxon>
        <taxon>Gammaproteobacteria</taxon>
        <taxon>Lysobacterales</taxon>
        <taxon>Rhodanobacteraceae</taxon>
        <taxon>Rhodanobacter</taxon>
    </lineage>
</organism>
<reference evidence="3 4" key="1">
    <citation type="submission" date="2017-08" db="EMBL/GenBank/DDBJ databases">
        <title>Infants hospitalized years apart are colonized by the same room-sourced microbial strains.</title>
        <authorList>
            <person name="Brooks B."/>
            <person name="Olm M.R."/>
            <person name="Firek B.A."/>
            <person name="Baker R."/>
            <person name="Thomas B.C."/>
            <person name="Morowitz M.J."/>
            <person name="Banfield J.F."/>
        </authorList>
    </citation>
    <scope>NUCLEOTIDE SEQUENCE [LARGE SCALE GENOMIC DNA]</scope>
    <source>
        <strain evidence="3">S2_005_003_R2_42</strain>
    </source>
</reference>
<dbReference type="Pfam" id="PF00563">
    <property type="entry name" value="EAL"/>
    <property type="match status" value="1"/>
</dbReference>
<gene>
    <name evidence="3" type="ORF">DI564_07405</name>
</gene>
<dbReference type="PANTHER" id="PTHR33121:SF23">
    <property type="entry name" value="CYCLIC DI-GMP PHOSPHODIESTERASE PDEB"/>
    <property type="match status" value="1"/>
</dbReference>
<feature type="transmembrane region" description="Helical" evidence="1">
    <location>
        <begin position="86"/>
        <end position="104"/>
    </location>
</feature>
<dbReference type="Proteomes" id="UP000249046">
    <property type="component" value="Unassembled WGS sequence"/>
</dbReference>
<feature type="transmembrane region" description="Helical" evidence="1">
    <location>
        <begin position="125"/>
        <end position="148"/>
    </location>
</feature>
<name>A0A2W5KK85_9GAMM</name>